<organism evidence="7 8">
    <name type="scientific">Fistulina hepatica ATCC 64428</name>
    <dbReference type="NCBI Taxonomy" id="1128425"/>
    <lineage>
        <taxon>Eukaryota</taxon>
        <taxon>Fungi</taxon>
        <taxon>Dikarya</taxon>
        <taxon>Basidiomycota</taxon>
        <taxon>Agaricomycotina</taxon>
        <taxon>Agaricomycetes</taxon>
        <taxon>Agaricomycetidae</taxon>
        <taxon>Agaricales</taxon>
        <taxon>Fistulinaceae</taxon>
        <taxon>Fistulina</taxon>
    </lineage>
</organism>
<reference evidence="7 8" key="1">
    <citation type="journal article" date="2015" name="Fungal Genet. Biol.">
        <title>Evolution of novel wood decay mechanisms in Agaricales revealed by the genome sequences of Fistulina hepatica and Cylindrobasidium torrendii.</title>
        <authorList>
            <person name="Floudas D."/>
            <person name="Held B.W."/>
            <person name="Riley R."/>
            <person name="Nagy L.G."/>
            <person name="Koehler G."/>
            <person name="Ransdell A.S."/>
            <person name="Younus H."/>
            <person name="Chow J."/>
            <person name="Chiniquy J."/>
            <person name="Lipzen A."/>
            <person name="Tritt A."/>
            <person name="Sun H."/>
            <person name="Haridas S."/>
            <person name="LaButti K."/>
            <person name="Ohm R.A."/>
            <person name="Kues U."/>
            <person name="Blanchette R.A."/>
            <person name="Grigoriev I.V."/>
            <person name="Minto R.E."/>
            <person name="Hibbett D.S."/>
        </authorList>
    </citation>
    <scope>NUCLEOTIDE SEQUENCE [LARGE SCALE GENOMIC DNA]</scope>
    <source>
        <strain evidence="7 8">ATCC 64428</strain>
    </source>
</reference>
<keyword evidence="6" id="KW-0472">Membrane</keyword>
<name>A0A0D7AIE1_9AGAR</name>
<dbReference type="PANTHER" id="PTHR21382">
    <property type="entry name" value="NADH-UBIQUINONE OXIDOREDUCTASE SUBUNIT"/>
    <property type="match status" value="1"/>
</dbReference>
<keyword evidence="5" id="KW-0496">Mitochondrion</keyword>
<dbReference type="EMBL" id="KN881675">
    <property type="protein sequence ID" value="KIY50613.1"/>
    <property type="molecule type" value="Genomic_DNA"/>
</dbReference>
<evidence type="ECO:0000256" key="6">
    <source>
        <dbReference type="ARBA" id="ARBA00023136"/>
    </source>
</evidence>
<evidence type="ECO:0000313" key="8">
    <source>
        <dbReference type="Proteomes" id="UP000054144"/>
    </source>
</evidence>
<keyword evidence="4" id="KW-1133">Transmembrane helix</keyword>
<evidence type="ECO:0000256" key="5">
    <source>
        <dbReference type="ARBA" id="ARBA00023128"/>
    </source>
</evidence>
<accession>A0A0D7AIE1</accession>
<sequence>MPVLDAKSLSNASAVLYPGKELTEYVAKPTLDNALRVGLQSAGVGVVVSTIQNALEKHSLGATGALTRTGGTIGFFAALGATFAFTESYVANRRQTDDHINGAVAGCAAGFLTGVRHGSLPVALGSCAFFGGLIGMHDYAGGIAPSSKSWEERRKRFFKEPSRNIVPPPKEDE</sequence>
<dbReference type="Proteomes" id="UP000054144">
    <property type="component" value="Unassembled WGS sequence"/>
</dbReference>
<comment type="subcellular location">
    <subcellularLocation>
        <location evidence="1">Mitochondrion inner membrane</location>
        <topology evidence="1">Multi-pass membrane protein</topology>
    </subcellularLocation>
</comment>
<dbReference type="AlphaFoldDB" id="A0A0D7AIE1"/>
<dbReference type="InterPro" id="IPR039205">
    <property type="entry name" value="NDUFA11"/>
</dbReference>
<dbReference type="OrthoDB" id="1913277at2759"/>
<keyword evidence="2" id="KW-0812">Transmembrane</keyword>
<gene>
    <name evidence="7" type="ORF">FISHEDRAFT_39184</name>
</gene>
<dbReference type="GO" id="GO:0005743">
    <property type="term" value="C:mitochondrial inner membrane"/>
    <property type="evidence" value="ECO:0007669"/>
    <property type="project" value="UniProtKB-SubCell"/>
</dbReference>
<evidence type="ECO:0000313" key="7">
    <source>
        <dbReference type="EMBL" id="KIY50613.1"/>
    </source>
</evidence>
<evidence type="ECO:0000256" key="2">
    <source>
        <dbReference type="ARBA" id="ARBA00022692"/>
    </source>
</evidence>
<evidence type="ECO:0000256" key="3">
    <source>
        <dbReference type="ARBA" id="ARBA00022792"/>
    </source>
</evidence>
<keyword evidence="8" id="KW-1185">Reference proteome</keyword>
<dbReference type="GO" id="GO:0045271">
    <property type="term" value="C:respiratory chain complex I"/>
    <property type="evidence" value="ECO:0007669"/>
    <property type="project" value="InterPro"/>
</dbReference>
<keyword evidence="3" id="KW-0999">Mitochondrion inner membrane</keyword>
<evidence type="ECO:0000256" key="4">
    <source>
        <dbReference type="ARBA" id="ARBA00022989"/>
    </source>
</evidence>
<protein>
    <submittedName>
        <fullName evidence="7">NADH dehydrogenase 1 alpha subcomplex</fullName>
    </submittedName>
</protein>
<dbReference type="GO" id="GO:0006120">
    <property type="term" value="P:mitochondrial electron transport, NADH to ubiquinone"/>
    <property type="evidence" value="ECO:0007669"/>
    <property type="project" value="InterPro"/>
</dbReference>
<dbReference type="Pfam" id="PF02466">
    <property type="entry name" value="Tim17"/>
    <property type="match status" value="1"/>
</dbReference>
<dbReference type="PANTHER" id="PTHR21382:SF1">
    <property type="entry name" value="NADH DEHYDROGENASE [UBIQUINONE] 1 ALPHA SUBCOMPLEX SUBUNIT 11"/>
    <property type="match status" value="1"/>
</dbReference>
<evidence type="ECO:0000256" key="1">
    <source>
        <dbReference type="ARBA" id="ARBA00004448"/>
    </source>
</evidence>
<proteinExistence type="predicted"/>